<keyword evidence="6" id="KW-0479">Metal-binding</keyword>
<dbReference type="SMART" id="SM00054">
    <property type="entry name" value="EFh"/>
    <property type="match status" value="2"/>
</dbReference>
<dbReference type="InterPro" id="IPR013623">
    <property type="entry name" value="NADPH_Ox"/>
</dbReference>
<evidence type="ECO:0000256" key="2">
    <source>
        <dbReference type="ARBA" id="ARBA00007975"/>
    </source>
</evidence>
<evidence type="ECO:0000256" key="6">
    <source>
        <dbReference type="ARBA" id="ARBA00022723"/>
    </source>
</evidence>
<keyword evidence="16" id="KW-1185">Reference proteome</keyword>
<feature type="domain" description="EF-hand" evidence="14">
    <location>
        <begin position="176"/>
        <end position="211"/>
    </location>
</feature>
<dbReference type="CDD" id="cd00051">
    <property type="entry name" value="EFh"/>
    <property type="match status" value="1"/>
</dbReference>
<reference evidence="15" key="1">
    <citation type="submission" date="2022-05" db="EMBL/GenBank/DDBJ databases">
        <title>The Musa troglodytarum L. genome provides insights into the mechanism of non-climacteric behaviour and enrichment of carotenoids.</title>
        <authorList>
            <person name="Wang J."/>
        </authorList>
    </citation>
    <scope>NUCLEOTIDE SEQUENCE</scope>
    <source>
        <tissue evidence="15">Leaf</tissue>
    </source>
</reference>
<feature type="compositionally biased region" description="Basic and acidic residues" evidence="13">
    <location>
        <begin position="62"/>
        <end position="77"/>
    </location>
</feature>
<evidence type="ECO:0000313" key="15">
    <source>
        <dbReference type="EMBL" id="URD77790.1"/>
    </source>
</evidence>
<comment type="similarity">
    <text evidence="2">Belongs to the RBOH (TC 5.B.1.3) family.</text>
</comment>
<evidence type="ECO:0000313" key="16">
    <source>
        <dbReference type="Proteomes" id="UP001055439"/>
    </source>
</evidence>
<evidence type="ECO:0000256" key="11">
    <source>
        <dbReference type="ARBA" id="ARBA00023002"/>
    </source>
</evidence>
<evidence type="ECO:0000256" key="3">
    <source>
        <dbReference type="ARBA" id="ARBA00022559"/>
    </source>
</evidence>
<proteinExistence type="inferred from homology"/>
<keyword evidence="12" id="KW-0472">Membrane</keyword>
<evidence type="ECO:0000256" key="4">
    <source>
        <dbReference type="ARBA" id="ARBA00022630"/>
    </source>
</evidence>
<dbReference type="InterPro" id="IPR011992">
    <property type="entry name" value="EF-hand-dom_pair"/>
</dbReference>
<accession>A0A9E7JE67</accession>
<keyword evidence="10" id="KW-1133">Transmembrane helix</keyword>
<evidence type="ECO:0000256" key="7">
    <source>
        <dbReference type="ARBA" id="ARBA00022827"/>
    </source>
</evidence>
<keyword evidence="4" id="KW-0285">Flavoprotein</keyword>
<dbReference type="GO" id="GO:0005509">
    <property type="term" value="F:calcium ion binding"/>
    <property type="evidence" value="ECO:0007669"/>
    <property type="project" value="InterPro"/>
</dbReference>
<dbReference type="GO" id="GO:0004601">
    <property type="term" value="F:peroxidase activity"/>
    <property type="evidence" value="ECO:0007669"/>
    <property type="project" value="UniProtKB-KW"/>
</dbReference>
<dbReference type="Pfam" id="PF08414">
    <property type="entry name" value="NADPH_Ox"/>
    <property type="match status" value="1"/>
</dbReference>
<evidence type="ECO:0000256" key="13">
    <source>
        <dbReference type="SAM" id="MobiDB-lite"/>
    </source>
</evidence>
<dbReference type="AlphaFoldDB" id="A0A9E7JE67"/>
<organism evidence="15 16">
    <name type="scientific">Musa troglodytarum</name>
    <name type="common">fe'i banana</name>
    <dbReference type="NCBI Taxonomy" id="320322"/>
    <lineage>
        <taxon>Eukaryota</taxon>
        <taxon>Viridiplantae</taxon>
        <taxon>Streptophyta</taxon>
        <taxon>Embryophyta</taxon>
        <taxon>Tracheophyta</taxon>
        <taxon>Spermatophyta</taxon>
        <taxon>Magnoliopsida</taxon>
        <taxon>Liliopsida</taxon>
        <taxon>Zingiberales</taxon>
        <taxon>Musaceae</taxon>
        <taxon>Musa</taxon>
    </lineage>
</organism>
<dbReference type="InterPro" id="IPR002048">
    <property type="entry name" value="EF_hand_dom"/>
</dbReference>
<keyword evidence="11" id="KW-0560">Oxidoreductase</keyword>
<sequence>MGPAQGYMDCPLGDHTAHELESIVVHGDQIQPAADPPPPPTNATPRGSARGLLAQPSKIKLGFRDSTRSTGGGERKNPGKMTRMVSSAQTGIKGLRFLDKTSGGKEGWNAVEKRFGQFAVGGRLPKEHFGRCIGMAESEFAGELFVALARRRTLEPENGVTKAELKEFWEEMTDRNFDSRLQIFFDMCDKNGDGKLSEEEVKEIIILSASANKLAKLKANAATYAALIMEELDPDGLGYIELWQLETLLRGMVSSQGSEKTL</sequence>
<dbReference type="FunFam" id="1.10.238.10:FF:000049">
    <property type="entry name" value="Respiratory burst oxidase homolog A"/>
    <property type="match status" value="1"/>
</dbReference>
<evidence type="ECO:0000256" key="10">
    <source>
        <dbReference type="ARBA" id="ARBA00022989"/>
    </source>
</evidence>
<dbReference type="SUPFAM" id="SSF47473">
    <property type="entry name" value="EF-hand"/>
    <property type="match status" value="1"/>
</dbReference>
<keyword evidence="3" id="KW-0575">Peroxidase</keyword>
<dbReference type="Proteomes" id="UP001055439">
    <property type="component" value="Chromosome 10"/>
</dbReference>
<keyword evidence="8" id="KW-0106">Calcium</keyword>
<evidence type="ECO:0000256" key="8">
    <source>
        <dbReference type="ARBA" id="ARBA00022837"/>
    </source>
</evidence>
<keyword evidence="9" id="KW-0521">NADP</keyword>
<dbReference type="PROSITE" id="PS00018">
    <property type="entry name" value="EF_HAND_1"/>
    <property type="match status" value="1"/>
</dbReference>
<evidence type="ECO:0000256" key="9">
    <source>
        <dbReference type="ARBA" id="ARBA00022857"/>
    </source>
</evidence>
<evidence type="ECO:0000256" key="12">
    <source>
        <dbReference type="ARBA" id="ARBA00023136"/>
    </source>
</evidence>
<dbReference type="PROSITE" id="PS50222">
    <property type="entry name" value="EF_HAND_2"/>
    <property type="match status" value="1"/>
</dbReference>
<dbReference type="GO" id="GO:0016020">
    <property type="term" value="C:membrane"/>
    <property type="evidence" value="ECO:0007669"/>
    <property type="project" value="UniProtKB-SubCell"/>
</dbReference>
<dbReference type="Gene3D" id="1.10.238.10">
    <property type="entry name" value="EF-hand"/>
    <property type="match status" value="1"/>
</dbReference>
<keyword evidence="7" id="KW-0274">FAD</keyword>
<protein>
    <submittedName>
        <fullName evidence="15">Respiratory burst NADPH oxidase</fullName>
    </submittedName>
</protein>
<gene>
    <name evidence="15" type="ORF">MUK42_20534</name>
</gene>
<dbReference type="OrthoDB" id="787003at2759"/>
<keyword evidence="5" id="KW-0812">Transmembrane</keyword>
<dbReference type="InterPro" id="IPR018247">
    <property type="entry name" value="EF_Hand_1_Ca_BS"/>
</dbReference>
<name>A0A9E7JE67_9LILI</name>
<comment type="subcellular location">
    <subcellularLocation>
        <location evidence="1">Membrane</location>
        <topology evidence="1">Multi-pass membrane protein</topology>
    </subcellularLocation>
</comment>
<evidence type="ECO:0000256" key="5">
    <source>
        <dbReference type="ARBA" id="ARBA00022692"/>
    </source>
</evidence>
<evidence type="ECO:0000259" key="14">
    <source>
        <dbReference type="PROSITE" id="PS50222"/>
    </source>
</evidence>
<feature type="region of interest" description="Disordered" evidence="13">
    <location>
        <begin position="29"/>
        <end position="85"/>
    </location>
</feature>
<dbReference type="EMBL" id="CP097503">
    <property type="protein sequence ID" value="URD77790.1"/>
    <property type="molecule type" value="Genomic_DNA"/>
</dbReference>
<evidence type="ECO:0000256" key="1">
    <source>
        <dbReference type="ARBA" id="ARBA00004141"/>
    </source>
</evidence>
<dbReference type="GO" id="GO:0050664">
    <property type="term" value="F:oxidoreductase activity, acting on NAD(P)H, oxygen as acceptor"/>
    <property type="evidence" value="ECO:0007669"/>
    <property type="project" value="InterPro"/>
</dbReference>